<dbReference type="GeneID" id="141459446"/>
<dbReference type="RefSeq" id="XP_073994653.1">
    <property type="nucleotide sequence ID" value="XM_074138552.1"/>
</dbReference>
<evidence type="ECO:0000256" key="1">
    <source>
        <dbReference type="SAM" id="MobiDB-lite"/>
    </source>
</evidence>
<dbReference type="EnsemblMetazoa" id="RPRC017872.R196">
    <property type="protein sequence ID" value="RPRC017872.P196"/>
    <property type="gene ID" value="RPRC017872"/>
</dbReference>
<keyword evidence="3" id="KW-1185">Reference proteome</keyword>
<evidence type="ECO:0000313" key="2">
    <source>
        <dbReference type="EnsemblMetazoa" id="RPRC017872.P196"/>
    </source>
</evidence>
<protein>
    <submittedName>
        <fullName evidence="2">Uncharacterized protein</fullName>
    </submittedName>
</protein>
<proteinExistence type="predicted"/>
<accession>A0ABL0EK11</accession>
<name>A0ABL0EK11_RHOPR</name>
<feature type="region of interest" description="Disordered" evidence="1">
    <location>
        <begin position="166"/>
        <end position="192"/>
    </location>
</feature>
<sequence>MESDGLEDLFSKQTLLEDVDDSGLEFLKYPENENHTDLLRFLQKTDREKDKKTGEAQPCSLLLEESVADDWNKNLPSTFQFTSDTLNKLGSPGNDLNFSLVLAKKNVVASSPLKDDSNRRQSQIDFNLDNELNRTFTLLDSNCSADGDLNQTFTLDNDELSCSDMTTLNSASPKNQVSRKLSVEKRGSPRLSRMRAASLYNLQQQSESSLQNTCRASTSNLQQRNESSLQNVCRASTSNLLSNTLGRKPNLSMFGKGRITTSDGTLNTSHQPTAGLPAESSNVVAGQRLTSREGTSLPTKEINYVKAVCEKNIDITNNVDYTIVNNNNCPLVNLQQNKGASVRRFGSRLPMPVSRSSTVGQRTSLPISKITHRNAK</sequence>
<dbReference type="EMBL" id="ACPB03002862">
    <property type="status" value="NOT_ANNOTATED_CDS"/>
    <property type="molecule type" value="Genomic_DNA"/>
</dbReference>
<reference evidence="2" key="1">
    <citation type="submission" date="2025-05" db="UniProtKB">
        <authorList>
            <consortium name="EnsemblMetazoa"/>
        </authorList>
    </citation>
    <scope>IDENTIFICATION</scope>
</reference>
<evidence type="ECO:0000313" key="3">
    <source>
        <dbReference type="Proteomes" id="UP000015103"/>
    </source>
</evidence>
<dbReference type="Proteomes" id="UP000015103">
    <property type="component" value="Unassembled WGS sequence"/>
</dbReference>
<feature type="compositionally biased region" description="Polar residues" evidence="1">
    <location>
        <begin position="166"/>
        <end position="179"/>
    </location>
</feature>
<organism evidence="2 3">
    <name type="scientific">Rhodnius prolixus</name>
    <name type="common">Triatomid bug</name>
    <dbReference type="NCBI Taxonomy" id="13249"/>
    <lineage>
        <taxon>Eukaryota</taxon>
        <taxon>Metazoa</taxon>
        <taxon>Ecdysozoa</taxon>
        <taxon>Arthropoda</taxon>
        <taxon>Hexapoda</taxon>
        <taxon>Insecta</taxon>
        <taxon>Pterygota</taxon>
        <taxon>Neoptera</taxon>
        <taxon>Paraneoptera</taxon>
        <taxon>Hemiptera</taxon>
        <taxon>Heteroptera</taxon>
        <taxon>Panheteroptera</taxon>
        <taxon>Cimicomorpha</taxon>
        <taxon>Reduviidae</taxon>
        <taxon>Triatominae</taxon>
        <taxon>Rhodnius</taxon>
    </lineage>
</organism>